<protein>
    <recommendedName>
        <fullName evidence="9">Elongation factor Tu</fullName>
    </recommendedName>
</protein>
<dbReference type="AlphaFoldDB" id="A0A0N1H3D5"/>
<evidence type="ECO:0000256" key="4">
    <source>
        <dbReference type="ARBA" id="ARBA00022768"/>
    </source>
</evidence>
<name>A0A0N1H3D5_9EURO</name>
<dbReference type="PANTHER" id="PTHR43721">
    <property type="entry name" value="ELONGATION FACTOR TU-RELATED"/>
    <property type="match status" value="1"/>
</dbReference>
<keyword evidence="4 9" id="KW-0251">Elongation factor</keyword>
<evidence type="ECO:0000256" key="8">
    <source>
        <dbReference type="ARBA" id="ARBA00023134"/>
    </source>
</evidence>
<keyword evidence="3 9" id="KW-0547">Nucleotide-binding</keyword>
<evidence type="ECO:0000256" key="5">
    <source>
        <dbReference type="ARBA" id="ARBA00022917"/>
    </source>
</evidence>
<comment type="subcellular location">
    <subcellularLocation>
        <location evidence="1">Mitochondrion</location>
    </subcellularLocation>
</comment>
<dbReference type="FunFam" id="3.40.50.300:FF:000003">
    <property type="entry name" value="Elongation factor Tu"/>
    <property type="match status" value="1"/>
</dbReference>
<dbReference type="PANTHER" id="PTHR43721:SF36">
    <property type="entry name" value="ELONGATION FACTOR TU, MITOCHONDRIAL"/>
    <property type="match status" value="1"/>
</dbReference>
<comment type="similarity">
    <text evidence="2 9">Belongs to the TRAFAC class translation factor GTPase superfamily. Classic translation factor GTPase family. EF-Tu/EF-1A subfamily.</text>
</comment>
<dbReference type="InterPro" id="IPR004161">
    <property type="entry name" value="EFTu-like_2"/>
</dbReference>
<dbReference type="InterPro" id="IPR005225">
    <property type="entry name" value="Small_GTP-bd"/>
</dbReference>
<keyword evidence="8 9" id="KW-0342">GTP-binding</keyword>
<proteinExistence type="inferred from homology"/>
<evidence type="ECO:0000256" key="6">
    <source>
        <dbReference type="ARBA" id="ARBA00022946"/>
    </source>
</evidence>
<dbReference type="PRINTS" id="PR00315">
    <property type="entry name" value="ELONGATNFCT"/>
</dbReference>
<dbReference type="CDD" id="cd03697">
    <property type="entry name" value="EFTU_II"/>
    <property type="match status" value="1"/>
</dbReference>
<dbReference type="NCBIfam" id="NF009373">
    <property type="entry name" value="PRK12736.1"/>
    <property type="match status" value="1"/>
</dbReference>
<accession>A0A0N1H3D5</accession>
<dbReference type="GeneID" id="28733405"/>
<dbReference type="NCBIfam" id="NF009372">
    <property type="entry name" value="PRK12735.1"/>
    <property type="match status" value="1"/>
</dbReference>
<dbReference type="STRING" id="1664694.A0A0N1H3D5"/>
<evidence type="ECO:0000256" key="7">
    <source>
        <dbReference type="ARBA" id="ARBA00023128"/>
    </source>
</evidence>
<comment type="caution">
    <text evidence="11">The sequence shown here is derived from an EMBL/GenBank/DDBJ whole genome shotgun (WGS) entry which is preliminary data.</text>
</comment>
<dbReference type="NCBIfam" id="NF000766">
    <property type="entry name" value="PRK00049.1"/>
    <property type="match status" value="1"/>
</dbReference>
<dbReference type="Gene3D" id="2.40.30.10">
    <property type="entry name" value="Translation factors"/>
    <property type="match status" value="2"/>
</dbReference>
<dbReference type="NCBIfam" id="TIGR00231">
    <property type="entry name" value="small_GTP"/>
    <property type="match status" value="1"/>
</dbReference>
<dbReference type="VEuPathDB" id="FungiDB:AB675_1622"/>
<dbReference type="InterPro" id="IPR050055">
    <property type="entry name" value="EF-Tu_GTPase"/>
</dbReference>
<keyword evidence="5" id="KW-0648">Protein biosynthesis</keyword>
<dbReference type="GO" id="GO:0005525">
    <property type="term" value="F:GTP binding"/>
    <property type="evidence" value="ECO:0007669"/>
    <property type="project" value="UniProtKB-UniRule"/>
</dbReference>
<dbReference type="GO" id="GO:0003924">
    <property type="term" value="F:GTPase activity"/>
    <property type="evidence" value="ECO:0007669"/>
    <property type="project" value="UniProtKB-UniRule"/>
</dbReference>
<dbReference type="OrthoDB" id="2067at2759"/>
<dbReference type="GO" id="GO:0005739">
    <property type="term" value="C:mitochondrion"/>
    <property type="evidence" value="ECO:0007669"/>
    <property type="project" value="UniProtKB-SubCell"/>
</dbReference>
<dbReference type="GO" id="GO:0003746">
    <property type="term" value="F:translation elongation factor activity"/>
    <property type="evidence" value="ECO:0007669"/>
    <property type="project" value="UniProtKB-UniRule"/>
</dbReference>
<dbReference type="InterPro" id="IPR027417">
    <property type="entry name" value="P-loop_NTPase"/>
</dbReference>
<dbReference type="InterPro" id="IPR041709">
    <property type="entry name" value="EF-Tu_GTP-bd"/>
</dbReference>
<evidence type="ECO:0000256" key="1">
    <source>
        <dbReference type="ARBA" id="ARBA00004173"/>
    </source>
</evidence>
<dbReference type="PROSITE" id="PS51722">
    <property type="entry name" value="G_TR_2"/>
    <property type="match status" value="1"/>
</dbReference>
<dbReference type="SUPFAM" id="SSF52540">
    <property type="entry name" value="P-loop containing nucleoside triphosphate hydrolases"/>
    <property type="match status" value="1"/>
</dbReference>
<dbReference type="Pfam" id="PF00009">
    <property type="entry name" value="GTP_EFTU"/>
    <property type="match status" value="1"/>
</dbReference>
<evidence type="ECO:0000256" key="9">
    <source>
        <dbReference type="RuleBase" id="RU000325"/>
    </source>
</evidence>
<gene>
    <name evidence="11" type="ORF">AB675_1622</name>
</gene>
<dbReference type="PROSITE" id="PS00301">
    <property type="entry name" value="G_TR_1"/>
    <property type="match status" value="1"/>
</dbReference>
<dbReference type="InterPro" id="IPR009000">
    <property type="entry name" value="Transl_B-barrel_sf"/>
</dbReference>
<dbReference type="Pfam" id="PF03144">
    <property type="entry name" value="GTP_EFTU_D2"/>
    <property type="match status" value="1"/>
</dbReference>
<dbReference type="GO" id="GO:0070125">
    <property type="term" value="P:mitochondrial translational elongation"/>
    <property type="evidence" value="ECO:0007669"/>
    <property type="project" value="TreeGrafter"/>
</dbReference>
<keyword evidence="7" id="KW-0496">Mitochondrion</keyword>
<evidence type="ECO:0000313" key="11">
    <source>
        <dbReference type="EMBL" id="KPI36053.1"/>
    </source>
</evidence>
<dbReference type="Proteomes" id="UP000038010">
    <property type="component" value="Unassembled WGS sequence"/>
</dbReference>
<dbReference type="Pfam" id="PF03143">
    <property type="entry name" value="GTP_EFTU_D3"/>
    <property type="match status" value="1"/>
</dbReference>
<dbReference type="InterPro" id="IPR009001">
    <property type="entry name" value="Transl_elong_EF1A/Init_IF2_C"/>
</dbReference>
<feature type="domain" description="Tr-type G" evidence="10">
    <location>
        <begin position="48"/>
        <end position="244"/>
    </location>
</feature>
<dbReference type="NCBIfam" id="TIGR00485">
    <property type="entry name" value="EF-Tu"/>
    <property type="match status" value="1"/>
</dbReference>
<dbReference type="EMBL" id="LFJN01000034">
    <property type="protein sequence ID" value="KPI36053.1"/>
    <property type="molecule type" value="Genomic_DNA"/>
</dbReference>
<dbReference type="SUPFAM" id="SSF50447">
    <property type="entry name" value="Translation proteins"/>
    <property type="match status" value="1"/>
</dbReference>
<dbReference type="InterPro" id="IPR031157">
    <property type="entry name" value="G_TR_CS"/>
</dbReference>
<reference evidence="11 12" key="1">
    <citation type="submission" date="2015-06" db="EMBL/GenBank/DDBJ databases">
        <title>Draft genome of the ant-associated black yeast Phialophora attae CBS 131958.</title>
        <authorList>
            <person name="Moreno L.F."/>
            <person name="Stielow B.J."/>
            <person name="de Hoog S."/>
            <person name="Vicente V.A."/>
            <person name="Weiss V.A."/>
            <person name="de Vries M."/>
            <person name="Cruz L.M."/>
            <person name="Souza E.M."/>
        </authorList>
    </citation>
    <scope>NUCLEOTIDE SEQUENCE [LARGE SCALE GENOMIC DNA]</scope>
    <source>
        <strain evidence="11 12">CBS 131958</strain>
    </source>
</reference>
<keyword evidence="6" id="KW-0809">Transit peptide</keyword>
<dbReference type="SUPFAM" id="SSF50465">
    <property type="entry name" value="EF-Tu/eEF-1alpha/eIF2-gamma C-terminal domain"/>
    <property type="match status" value="1"/>
</dbReference>
<evidence type="ECO:0000256" key="2">
    <source>
        <dbReference type="ARBA" id="ARBA00007249"/>
    </source>
</evidence>
<evidence type="ECO:0000313" key="12">
    <source>
        <dbReference type="Proteomes" id="UP000038010"/>
    </source>
</evidence>
<dbReference type="FunFam" id="2.40.30.10:FF:000001">
    <property type="entry name" value="Elongation factor Tu"/>
    <property type="match status" value="1"/>
</dbReference>
<organism evidence="11 12">
    <name type="scientific">Cyphellophora attinorum</name>
    <dbReference type="NCBI Taxonomy" id="1664694"/>
    <lineage>
        <taxon>Eukaryota</taxon>
        <taxon>Fungi</taxon>
        <taxon>Dikarya</taxon>
        <taxon>Ascomycota</taxon>
        <taxon>Pezizomycotina</taxon>
        <taxon>Eurotiomycetes</taxon>
        <taxon>Chaetothyriomycetidae</taxon>
        <taxon>Chaetothyriales</taxon>
        <taxon>Cyphellophoraceae</taxon>
        <taxon>Cyphellophora</taxon>
    </lineage>
</organism>
<dbReference type="InterPro" id="IPR004541">
    <property type="entry name" value="Transl_elong_EFTu/EF1A_bac/org"/>
</dbReference>
<dbReference type="Gene3D" id="3.40.50.300">
    <property type="entry name" value="P-loop containing nucleotide triphosphate hydrolases"/>
    <property type="match status" value="1"/>
</dbReference>
<evidence type="ECO:0000256" key="3">
    <source>
        <dbReference type="ARBA" id="ARBA00022741"/>
    </source>
</evidence>
<evidence type="ECO:0000259" key="10">
    <source>
        <dbReference type="PROSITE" id="PS51722"/>
    </source>
</evidence>
<dbReference type="InterPro" id="IPR004160">
    <property type="entry name" value="Transl_elong_EFTu/EF1A_C"/>
</dbReference>
<keyword evidence="12" id="KW-1185">Reference proteome</keyword>
<dbReference type="RefSeq" id="XP_017996016.1">
    <property type="nucleotide sequence ID" value="XM_018141525.1"/>
</dbReference>
<sequence length="439" mass="48429">MTFTRSVTQLLRSSRVAGQTYGGNPVLRAFGHDRLAARHYAAVYQRNKPHVNIGTIGHVDHGKTTLTAAITKRQAEQGFAKYLDYGSIDKAPEERKRGITISTAHIEYETPNRHYSHVDCPGHADYIKNMITGAANMDGAVIVVAAGDGQMPQTREHLLLARQVGVQKVVVFINKVDTIEDKEMLELVEMEMRELLTSYGFEGDDTPIIFGSALCAIEDKKPEIGVDQIDNLLKSVDEWIPTPERDLDKPFMMSIEETFSIAGRGTVVSGRVERGTLKKDSEVEVVGYMDTPIKTKVTDIETFKKSCDESRAGDNSGLLLRGVKREDVLRGMVVAAPGTVKAAKEALVSMYVLSEEEGGRKTGFSEAFRPQAFIRTGDDACEFKWPEGTEDTTKLVMPGDNVEMVMKLLKPIALQSGDRFNVRESGKTVATGLVTRVIK</sequence>
<dbReference type="InterPro" id="IPR000795">
    <property type="entry name" value="T_Tr_GTP-bd_dom"/>
</dbReference>
<dbReference type="CDD" id="cd01884">
    <property type="entry name" value="EF_Tu"/>
    <property type="match status" value="1"/>
</dbReference>
<comment type="function">
    <text evidence="9">This protein promotes the GTP-dependent binding of aminoacyl-tRNA to the A-site of ribosomes during protein biosynthesis.</text>
</comment>
<dbReference type="InterPro" id="IPR033720">
    <property type="entry name" value="EFTU_2"/>
</dbReference>